<feature type="region of interest" description="Disordered" evidence="1">
    <location>
        <begin position="772"/>
        <end position="854"/>
    </location>
</feature>
<feature type="compositionally biased region" description="Low complexity" evidence="1">
    <location>
        <begin position="1139"/>
        <end position="1148"/>
    </location>
</feature>
<protein>
    <submittedName>
        <fullName evidence="2">Uncharacterized protein</fullName>
    </submittedName>
</protein>
<proteinExistence type="predicted"/>
<feature type="compositionally biased region" description="Basic and acidic residues" evidence="1">
    <location>
        <begin position="436"/>
        <end position="457"/>
    </location>
</feature>
<feature type="compositionally biased region" description="Basic residues" evidence="1">
    <location>
        <begin position="1024"/>
        <end position="1037"/>
    </location>
</feature>
<feature type="compositionally biased region" description="Low complexity" evidence="1">
    <location>
        <begin position="783"/>
        <end position="792"/>
    </location>
</feature>
<evidence type="ECO:0000256" key="1">
    <source>
        <dbReference type="SAM" id="MobiDB-lite"/>
    </source>
</evidence>
<name>A0A6A6P956_9PEZI</name>
<feature type="region of interest" description="Disordered" evidence="1">
    <location>
        <begin position="122"/>
        <end position="184"/>
    </location>
</feature>
<feature type="compositionally biased region" description="Low complexity" evidence="1">
    <location>
        <begin position="315"/>
        <end position="329"/>
    </location>
</feature>
<evidence type="ECO:0000313" key="2">
    <source>
        <dbReference type="EMBL" id="KAF2460408.1"/>
    </source>
</evidence>
<reference evidence="2" key="1">
    <citation type="journal article" date="2020" name="Stud. Mycol.">
        <title>101 Dothideomycetes genomes: a test case for predicting lifestyles and emergence of pathogens.</title>
        <authorList>
            <person name="Haridas S."/>
            <person name="Albert R."/>
            <person name="Binder M."/>
            <person name="Bloem J."/>
            <person name="Labutti K."/>
            <person name="Salamov A."/>
            <person name="Andreopoulos B."/>
            <person name="Baker S."/>
            <person name="Barry K."/>
            <person name="Bills G."/>
            <person name="Bluhm B."/>
            <person name="Cannon C."/>
            <person name="Castanera R."/>
            <person name="Culley D."/>
            <person name="Daum C."/>
            <person name="Ezra D."/>
            <person name="Gonzalez J."/>
            <person name="Henrissat B."/>
            <person name="Kuo A."/>
            <person name="Liang C."/>
            <person name="Lipzen A."/>
            <person name="Lutzoni F."/>
            <person name="Magnuson J."/>
            <person name="Mondo S."/>
            <person name="Nolan M."/>
            <person name="Ohm R."/>
            <person name="Pangilinan J."/>
            <person name="Park H.-J."/>
            <person name="Ramirez L."/>
            <person name="Alfaro M."/>
            <person name="Sun H."/>
            <person name="Tritt A."/>
            <person name="Yoshinaga Y."/>
            <person name="Zwiers L.-H."/>
            <person name="Turgeon B."/>
            <person name="Goodwin S."/>
            <person name="Spatafora J."/>
            <person name="Crous P."/>
            <person name="Grigoriev I."/>
        </authorList>
    </citation>
    <scope>NUCLEOTIDE SEQUENCE</scope>
    <source>
        <strain evidence="2">ATCC 16933</strain>
    </source>
</reference>
<dbReference type="OrthoDB" id="4207369at2759"/>
<feature type="region of interest" description="Disordered" evidence="1">
    <location>
        <begin position="972"/>
        <end position="1201"/>
    </location>
</feature>
<organism evidence="2 3">
    <name type="scientific">Lineolata rhizophorae</name>
    <dbReference type="NCBI Taxonomy" id="578093"/>
    <lineage>
        <taxon>Eukaryota</taxon>
        <taxon>Fungi</taxon>
        <taxon>Dikarya</taxon>
        <taxon>Ascomycota</taxon>
        <taxon>Pezizomycotina</taxon>
        <taxon>Dothideomycetes</taxon>
        <taxon>Dothideomycetes incertae sedis</taxon>
        <taxon>Lineolatales</taxon>
        <taxon>Lineolataceae</taxon>
        <taxon>Lineolata</taxon>
    </lineage>
</organism>
<keyword evidence="3" id="KW-1185">Reference proteome</keyword>
<feature type="compositionally biased region" description="Basic and acidic residues" evidence="1">
    <location>
        <begin position="1190"/>
        <end position="1201"/>
    </location>
</feature>
<feature type="region of interest" description="Disordered" evidence="1">
    <location>
        <begin position="304"/>
        <end position="465"/>
    </location>
</feature>
<feature type="compositionally biased region" description="Basic and acidic residues" evidence="1">
    <location>
        <begin position="844"/>
        <end position="854"/>
    </location>
</feature>
<accession>A0A6A6P956</accession>
<dbReference type="EMBL" id="MU001673">
    <property type="protein sequence ID" value="KAF2460408.1"/>
    <property type="molecule type" value="Genomic_DNA"/>
</dbReference>
<feature type="region of interest" description="Disordered" evidence="1">
    <location>
        <begin position="554"/>
        <end position="668"/>
    </location>
</feature>
<feature type="compositionally biased region" description="Basic and acidic residues" evidence="1">
    <location>
        <begin position="1060"/>
        <end position="1079"/>
    </location>
</feature>
<gene>
    <name evidence="2" type="ORF">BDY21DRAFT_369426</name>
</gene>
<feature type="compositionally biased region" description="Polar residues" evidence="1">
    <location>
        <begin position="381"/>
        <end position="409"/>
    </location>
</feature>
<feature type="compositionally biased region" description="Polar residues" evidence="1">
    <location>
        <begin position="420"/>
        <end position="430"/>
    </location>
</feature>
<dbReference type="AlphaFoldDB" id="A0A6A6P956"/>
<feature type="compositionally biased region" description="Gly residues" evidence="1">
    <location>
        <begin position="1125"/>
        <end position="1138"/>
    </location>
</feature>
<evidence type="ECO:0000313" key="3">
    <source>
        <dbReference type="Proteomes" id="UP000799766"/>
    </source>
</evidence>
<feature type="compositionally biased region" description="Basic and acidic residues" evidence="1">
    <location>
        <begin position="567"/>
        <end position="590"/>
    </location>
</feature>
<feature type="compositionally biased region" description="Low complexity" evidence="1">
    <location>
        <begin position="802"/>
        <end position="811"/>
    </location>
</feature>
<dbReference type="Proteomes" id="UP000799766">
    <property type="component" value="Unassembled WGS sequence"/>
</dbReference>
<feature type="region of interest" description="Disordered" evidence="1">
    <location>
        <begin position="482"/>
        <end position="524"/>
    </location>
</feature>
<feature type="region of interest" description="Disordered" evidence="1">
    <location>
        <begin position="684"/>
        <end position="737"/>
    </location>
</feature>
<sequence>MAPSPRKGAAAGRPTDTAAAALHWSPGDATAFAPSILARPKVHRAWERQPKSPFARKSRYRKVWRRYDLRSTSRNRHATEETAGGLSAHLADHVDECDETIANASPSKRIVKKLRTGASAAMAKSTRIKGHAGFEGTRWDRRKSGLPRKLPIQQVQDPFAHPTEEVDEQPQPTLATSPRMDESTSDITTMPLGDAQDLATAVLAEGAGVFPPRSLAALDDDDPFKSTNIEEAFVDSTDNVDDAKLQSYALGGAALIDSSGDCSPIEASAAETESSEAAIGLDNTHANMGAEVSKVQRSPTISVKVDAWVRPSVDTPSRTSTPKSPSLSPRDLSPVSLAGLFSPPSKIGSPQKPAAKSPEAILDTVQITPLKKPPEAILDAIQTTPSKSPSAQADNIQESPASAESTQVVPLQEAELGNCLQEQRQHQSSIPVAGKLTKEQADTEKDDKVQETKDATKEFSSTIDANAVLEAAPTLEAVSEELAPQASTNLVSEDKEDTAHLDSAATESSNYVPKEGGESPLIDFGDTVTDAIIVTETGHPGAAEDATGRVIADETTQQNQETPLRALDAELSKDGVIDARVGDSGESAREEEGDASEDAAGRQPEGSEIGDVADVNEEGQKSAEVDNAACSPETPAAVEDDIAASLTLPIASQPPQLPAREETSTHLEADTAILKDFLSRAAASKANKSETIARRASFSHRRDSDAIRQALASPPKGGDNKDPASPSNDKVAGVPASREDLPLAKLLEAAAEDDTTGDITATLLLQPSVGASSETTVAELDDQQQQPAAHFPQQHDQEQSHQQKPSSSSERQPTRRSSRSRTPRIPGAPPSSSSSTPRNISIRSRHDGADLVLKKKEADELSSLTRMNTRRNKGASVPAGVRLSKLAVERMNSVDSDGDGDAAATAAAAAAAVVNSAGNRGSKSGGANKVVAVAAAAAAATTEGAKSVRWDRRLVYFHDGKMKAAPLAPGLAARQRNEDGTLPSALTPVKPSSESHKAGSEAGDTETYLDGGEAPAPVESSKRSSGKHHSSRMRRLKGLGAANGTPAKGLSNNAPLLPADVEKAEDREKDREKDRDREDRKHRHHHHYHYEYYEHSSKHHSSSSSKKRQLPTPRKLKFNPAPVAVGGGTMAGGHGGPAAAGHAGSAGPNFVPEGKENGHRLASPKKVKLSGGPTPASSGLASNMAPAGRTRSERLVRLRND</sequence>
<feature type="compositionally biased region" description="Basic residues" evidence="1">
    <location>
        <begin position="1097"/>
        <end position="1117"/>
    </location>
</feature>
<feature type="compositionally biased region" description="Basic and acidic residues" evidence="1">
    <location>
        <begin position="659"/>
        <end position="668"/>
    </location>
</feature>
<feature type="compositionally biased region" description="Low complexity" evidence="1">
    <location>
        <begin position="830"/>
        <end position="842"/>
    </location>
</feature>